<keyword evidence="2" id="KW-1003">Cell membrane</keyword>
<evidence type="ECO:0000256" key="1">
    <source>
        <dbReference type="ARBA" id="ARBA00004141"/>
    </source>
</evidence>
<dbReference type="EMBL" id="CP015520">
    <property type="protein sequence ID" value="ANF22972.1"/>
    <property type="molecule type" value="Genomic_DNA"/>
</dbReference>
<keyword evidence="5 6" id="KW-0472">Membrane</keyword>
<evidence type="ECO:0000313" key="7">
    <source>
        <dbReference type="EMBL" id="ANF22972.1"/>
    </source>
</evidence>
<dbReference type="RefSeq" id="WP_068666179.1">
    <property type="nucleotide sequence ID" value="NZ_CP015520.1"/>
</dbReference>
<dbReference type="PANTHER" id="PTHR34857:SF2">
    <property type="entry name" value="SLL0384 PROTEIN"/>
    <property type="match status" value="1"/>
</dbReference>
<evidence type="ECO:0000256" key="4">
    <source>
        <dbReference type="ARBA" id="ARBA00022989"/>
    </source>
</evidence>
<dbReference type="InterPro" id="IPR003339">
    <property type="entry name" value="ABC/ECF_trnsptr_transmembrane"/>
</dbReference>
<evidence type="ECO:0000256" key="3">
    <source>
        <dbReference type="ARBA" id="ARBA00022692"/>
    </source>
</evidence>
<comment type="subcellular location">
    <subcellularLocation>
        <location evidence="1">Membrane</location>
        <topology evidence="1">Multi-pass membrane protein</topology>
    </subcellularLocation>
</comment>
<protein>
    <submittedName>
        <fullName evidence="7">Cobalt ABC transporter permease</fullName>
    </submittedName>
</protein>
<feature type="transmembrane region" description="Helical" evidence="6">
    <location>
        <begin position="82"/>
        <end position="107"/>
    </location>
</feature>
<organism evidence="7 8">
    <name type="scientific">Thermococcus piezophilus</name>
    <dbReference type="NCBI Taxonomy" id="1712654"/>
    <lineage>
        <taxon>Archaea</taxon>
        <taxon>Methanobacteriati</taxon>
        <taxon>Methanobacteriota</taxon>
        <taxon>Thermococci</taxon>
        <taxon>Thermococcales</taxon>
        <taxon>Thermococcaceae</taxon>
        <taxon>Thermococcus</taxon>
    </lineage>
</organism>
<evidence type="ECO:0000256" key="6">
    <source>
        <dbReference type="SAM" id="Phobius"/>
    </source>
</evidence>
<reference evidence="8" key="1">
    <citation type="journal article" date="2016" name="Syst. Appl. Microbiol.">
        <title>Thermococcus piezophilus sp. nov., a novel hyperthermophilic and piezophilic archaeon with a broad pressure range for growth, isolated from a deepest hydrothermal vent at the Mid-Cayman Rise.</title>
        <authorList>
            <person name="Dalmasso C."/>
            <person name="Oger P."/>
            <person name="Selva G."/>
            <person name="Courtine D."/>
            <person name="L'Haridon S."/>
            <person name="Garlaschelli A."/>
            <person name="Roussel E."/>
            <person name="Miyazaki J."/>
            <person name="Reveillaud J."/>
            <person name="Jebbar M."/>
            <person name="Takai K."/>
            <person name="Maignien L."/>
            <person name="Alain K."/>
        </authorList>
    </citation>
    <scope>NUCLEOTIDE SEQUENCE [LARGE SCALE GENOMIC DNA]</scope>
    <source>
        <strain evidence="8">CDGS</strain>
    </source>
</reference>
<accession>A0A172WHN6</accession>
<evidence type="ECO:0000256" key="5">
    <source>
        <dbReference type="ARBA" id="ARBA00023136"/>
    </source>
</evidence>
<evidence type="ECO:0000256" key="2">
    <source>
        <dbReference type="ARBA" id="ARBA00022475"/>
    </source>
</evidence>
<sequence>MYLPFIFIYAIGVVTRKSLSELAYFALLFLAVAIMMRLKKRVLLNLGFLLGFEGLLFILALFNPGRPILDTHIGSITHEGLYLFFLLLGKAFLSAGTAVVITSSVGFSRILAEMETLKFPRMLILTLAFTYRYLDLFAEEAERMKRALDSRAFGIGRKEYYRKLGALIGEIFVRAYLRNGRIYKAMLSRGFGEFPRLEEPRPNFSIGLLMLLAIGGLLI</sequence>
<dbReference type="GeneID" id="28495958"/>
<keyword evidence="8" id="KW-1185">Reference proteome</keyword>
<dbReference type="CDD" id="cd16914">
    <property type="entry name" value="EcfT"/>
    <property type="match status" value="1"/>
</dbReference>
<dbReference type="GO" id="GO:0005886">
    <property type="term" value="C:plasma membrane"/>
    <property type="evidence" value="ECO:0007669"/>
    <property type="project" value="UniProtKB-ARBA"/>
</dbReference>
<dbReference type="PANTHER" id="PTHR34857">
    <property type="entry name" value="SLL0384 PROTEIN"/>
    <property type="match status" value="1"/>
</dbReference>
<keyword evidence="4 6" id="KW-1133">Transmembrane helix</keyword>
<dbReference type="Pfam" id="PF02361">
    <property type="entry name" value="CbiQ"/>
    <property type="match status" value="1"/>
</dbReference>
<dbReference type="AlphaFoldDB" id="A0A172WHN6"/>
<evidence type="ECO:0000313" key="8">
    <source>
        <dbReference type="Proteomes" id="UP000076969"/>
    </source>
</evidence>
<dbReference type="OrthoDB" id="51610at2157"/>
<feature type="transmembrane region" description="Helical" evidence="6">
    <location>
        <begin position="42"/>
        <end position="62"/>
    </location>
</feature>
<proteinExistence type="predicted"/>
<dbReference type="KEGG" id="tpie:A7C91_07150"/>
<name>A0A172WHN6_9EURY</name>
<keyword evidence="3 6" id="KW-0812">Transmembrane</keyword>
<dbReference type="InterPro" id="IPR051611">
    <property type="entry name" value="ECF_transporter_component"/>
</dbReference>
<dbReference type="Proteomes" id="UP000076969">
    <property type="component" value="Chromosome"/>
</dbReference>
<gene>
    <name evidence="7" type="ORF">A7C91_07150</name>
</gene>
<dbReference type="STRING" id="1712654.A7C91_07150"/>